<dbReference type="InterPro" id="IPR050310">
    <property type="entry name" value="VPS10-sortilin"/>
</dbReference>
<proteinExistence type="predicted"/>
<keyword evidence="2" id="KW-0732">Signal</keyword>
<dbReference type="GO" id="GO:0005794">
    <property type="term" value="C:Golgi apparatus"/>
    <property type="evidence" value="ECO:0007669"/>
    <property type="project" value="TreeGrafter"/>
</dbReference>
<name>A0A6G3MEM3_HENSL</name>
<keyword evidence="4" id="KW-0675">Receptor</keyword>
<dbReference type="PANTHER" id="PTHR12106">
    <property type="entry name" value="SORTILIN RELATED"/>
    <property type="match status" value="1"/>
</dbReference>
<sequence>MMLAVLLFSYIIFINLPSSITINGYEEAIKRQINAEDTNPSIIEGKLSNSTNHLASQIKYDFKLKAIYILTYQKSEVGMIKDSKLYYSLLTDLYFTLIELKKPNLDFQFTRIEAGPEIIVGVSEMKNLIAISTNLGKDWIVNFLKFDGVDQIVISQQNRDHIAIVSKKGEIYLIIEFGARRSLQAYYGAQPIWPSISESLYLLEKSRFDTNIYVTKTDYISLRPSIVLKQAIDFGQSGNIIWVVTKDENKAHIHFIEKNDEVKKAHFPKFLKPKNFYPFNSNSQIFTIVINETNGVFFYTASTTDLRFIRIGDNIRPSFNSSIELCIAVETFEYLPGVLIMNMETISNEHQKIFTAISYNYGLKWTHILPPKTIKDLSCIWPSCYLKLTLECIKNNKNNSIIFSEKLPSLMISSGKYKL</sequence>
<evidence type="ECO:0000256" key="1">
    <source>
        <dbReference type="ARBA" id="ARBA00022737"/>
    </source>
</evidence>
<keyword evidence="1" id="KW-0677">Repeat</keyword>
<feature type="domain" description="Sortilin N-terminal" evidence="3">
    <location>
        <begin position="210"/>
        <end position="416"/>
    </location>
</feature>
<protein>
    <submittedName>
        <fullName evidence="4">VPS10 domain-containing receptor SorCS2 (Trinotate prediction)</fullName>
    </submittedName>
</protein>
<dbReference type="InterPro" id="IPR031778">
    <property type="entry name" value="Sortilin_N"/>
</dbReference>
<organism evidence="4">
    <name type="scientific">Henneguya salminicola</name>
    <name type="common">Myxosporean</name>
    <dbReference type="NCBI Taxonomy" id="69463"/>
    <lineage>
        <taxon>Eukaryota</taxon>
        <taxon>Metazoa</taxon>
        <taxon>Cnidaria</taxon>
        <taxon>Myxozoa</taxon>
        <taxon>Myxosporea</taxon>
        <taxon>Bivalvulida</taxon>
        <taxon>Platysporina</taxon>
        <taxon>Myxobolidae</taxon>
        <taxon>Henneguya</taxon>
    </lineage>
</organism>
<dbReference type="GO" id="GO:0006892">
    <property type="term" value="P:post-Golgi vesicle-mediated transport"/>
    <property type="evidence" value="ECO:0007669"/>
    <property type="project" value="TreeGrafter"/>
</dbReference>
<dbReference type="EMBL" id="GHBP01000642">
    <property type="protein sequence ID" value="NDJ92411.1"/>
    <property type="molecule type" value="Transcribed_RNA"/>
</dbReference>
<dbReference type="AlphaFoldDB" id="A0A6G3MEM3"/>
<dbReference type="GO" id="GO:0016020">
    <property type="term" value="C:membrane"/>
    <property type="evidence" value="ECO:0007669"/>
    <property type="project" value="TreeGrafter"/>
</dbReference>
<evidence type="ECO:0000313" key="4">
    <source>
        <dbReference type="EMBL" id="NDJ92411.1"/>
    </source>
</evidence>
<feature type="signal peptide" evidence="2">
    <location>
        <begin position="1"/>
        <end position="19"/>
    </location>
</feature>
<evidence type="ECO:0000256" key="2">
    <source>
        <dbReference type="SAM" id="SignalP"/>
    </source>
</evidence>
<accession>A0A6G3MEM3</accession>
<dbReference type="Pfam" id="PF15902">
    <property type="entry name" value="Sortilin-Vps10"/>
    <property type="match status" value="1"/>
</dbReference>
<dbReference type="PANTHER" id="PTHR12106:SF27">
    <property type="entry name" value="SORTILIN-RELATED RECEPTOR"/>
    <property type="match status" value="1"/>
</dbReference>
<evidence type="ECO:0000259" key="3">
    <source>
        <dbReference type="Pfam" id="PF15902"/>
    </source>
</evidence>
<reference evidence="4" key="1">
    <citation type="submission" date="2018-11" db="EMBL/GenBank/DDBJ databases">
        <title>Henneguya salminicola genome and transcriptome.</title>
        <authorList>
            <person name="Yahalomi D."/>
            <person name="Atkinson S.D."/>
            <person name="Neuhof M."/>
            <person name="Chang E.S."/>
            <person name="Philippe H."/>
            <person name="Cartwright P."/>
            <person name="Bartholomew J.L."/>
            <person name="Huchon D."/>
        </authorList>
    </citation>
    <scope>NUCLEOTIDE SEQUENCE</scope>
    <source>
        <strain evidence="4">Hz1</strain>
        <tissue evidence="4">Whole</tissue>
    </source>
</reference>
<feature type="chain" id="PRO_5026080832" evidence="2">
    <location>
        <begin position="20"/>
        <end position="419"/>
    </location>
</feature>